<proteinExistence type="predicted"/>
<comment type="caution">
    <text evidence="1">The sequence shown here is derived from an EMBL/GenBank/DDBJ whole genome shotgun (WGS) entry which is preliminary data.</text>
</comment>
<evidence type="ECO:0000313" key="2">
    <source>
        <dbReference type="Proteomes" id="UP000008367"/>
    </source>
</evidence>
<gene>
    <name evidence="1" type="ORF">VCHENC02_0774A</name>
</gene>
<name>A0A454D563_VIBHA</name>
<organism evidence="1 2">
    <name type="scientific">Vibrio harveyi</name>
    <name type="common">Beneckea harveyi</name>
    <dbReference type="NCBI Taxonomy" id="669"/>
    <lineage>
        <taxon>Bacteria</taxon>
        <taxon>Pseudomonadati</taxon>
        <taxon>Pseudomonadota</taxon>
        <taxon>Gammaproteobacteria</taxon>
        <taxon>Vibrionales</taxon>
        <taxon>Vibrionaceae</taxon>
        <taxon>Vibrio</taxon>
    </lineage>
</organism>
<evidence type="ECO:0000313" key="1">
    <source>
        <dbReference type="EMBL" id="EKM33829.1"/>
    </source>
</evidence>
<dbReference type="EMBL" id="AJSR01000090">
    <property type="protein sequence ID" value="EKM33829.1"/>
    <property type="molecule type" value="Genomic_DNA"/>
</dbReference>
<dbReference type="Proteomes" id="UP000008367">
    <property type="component" value="Unassembled WGS sequence"/>
</dbReference>
<protein>
    <submittedName>
        <fullName evidence="1">Uncharacterized protein</fullName>
    </submittedName>
</protein>
<feature type="non-terminal residue" evidence="1">
    <location>
        <position position="14"/>
    </location>
</feature>
<sequence>MRSLTNRFNPNSSF</sequence>
<accession>A0A454D563</accession>
<reference evidence="1 2" key="1">
    <citation type="submission" date="2012-10" db="EMBL/GenBank/DDBJ databases">
        <title>Genome sequence of Vibrio Cholerae HENC-02.</title>
        <authorList>
            <person name="Eppinger M."/>
            <person name="Hasan N.A."/>
            <person name="Sengamalay N."/>
            <person name="Hine E."/>
            <person name="Su Q."/>
            <person name="Daugherty S.C."/>
            <person name="Young S."/>
            <person name="Sadzewicz L."/>
            <person name="Tallon L."/>
            <person name="Cebula T.A."/>
            <person name="Ravel J."/>
            <person name="Colwell R.R."/>
        </authorList>
    </citation>
    <scope>NUCLEOTIDE SEQUENCE [LARGE SCALE GENOMIC DNA]</scope>
    <source>
        <strain evidence="1 2">HENC-02</strain>
    </source>
</reference>